<keyword evidence="1" id="KW-0472">Membrane</keyword>
<keyword evidence="3" id="KW-1185">Reference proteome</keyword>
<proteinExistence type="predicted"/>
<protein>
    <submittedName>
        <fullName evidence="2">Uncharacterized protein</fullName>
    </submittedName>
</protein>
<feature type="transmembrane region" description="Helical" evidence="1">
    <location>
        <begin position="40"/>
        <end position="61"/>
    </location>
</feature>
<keyword evidence="1" id="KW-0812">Transmembrane</keyword>
<reference evidence="2" key="1">
    <citation type="submission" date="2021-08" db="EMBL/GenBank/DDBJ databases">
        <authorList>
            <person name="Nwanade C."/>
            <person name="Wang M."/>
            <person name="Masoudi A."/>
            <person name="Yu Z."/>
            <person name="Liu J."/>
        </authorList>
    </citation>
    <scope>NUCLEOTIDE SEQUENCE</scope>
    <source>
        <strain evidence="2">S141</strain>
    </source>
</reference>
<sequence>MDGLDFALSSHVGTPFVFDKRLLDAGTAGIQRKHKMQFHIAFSLIFNFNFAVLFFVNFNLIQLIHRIFTALFTRLFLQNKYNQPEGYFSQTQNRMIRRRLGDSRHRCRACPPALIQR</sequence>
<evidence type="ECO:0000313" key="3">
    <source>
        <dbReference type="Proteomes" id="UP001058184"/>
    </source>
</evidence>
<keyword evidence="1" id="KW-1133">Transmembrane helix</keyword>
<dbReference type="Proteomes" id="UP001058184">
    <property type="component" value="Chromosome"/>
</dbReference>
<dbReference type="RefSeq" id="WP_260000133.1">
    <property type="nucleotide sequence ID" value="NZ_CP081078.1"/>
</dbReference>
<accession>A0ABY5X2D6</accession>
<gene>
    <name evidence="2" type="ORF">K3722_10550</name>
</gene>
<evidence type="ECO:0000256" key="1">
    <source>
        <dbReference type="SAM" id="Phobius"/>
    </source>
</evidence>
<dbReference type="EMBL" id="CP081078">
    <property type="protein sequence ID" value="UWQ60573.1"/>
    <property type="molecule type" value="Genomic_DNA"/>
</dbReference>
<name>A0ABY5X2D6_LEICA</name>
<evidence type="ECO:0000313" key="2">
    <source>
        <dbReference type="EMBL" id="UWQ60573.1"/>
    </source>
</evidence>
<organism evidence="2 3">
    <name type="scientific">Leisingera caerulea</name>
    <name type="common">Phaeobacter caeruleus</name>
    <dbReference type="NCBI Taxonomy" id="506591"/>
    <lineage>
        <taxon>Bacteria</taxon>
        <taxon>Pseudomonadati</taxon>
        <taxon>Pseudomonadota</taxon>
        <taxon>Alphaproteobacteria</taxon>
        <taxon>Rhodobacterales</taxon>
        <taxon>Roseobacteraceae</taxon>
        <taxon>Leisingera</taxon>
    </lineage>
</organism>